<dbReference type="InterPro" id="IPR050523">
    <property type="entry name" value="AKR_Detox_Biosynth"/>
</dbReference>
<dbReference type="AlphaFoldDB" id="A0A135HZ17"/>
<accession>A0A135HZ17</accession>
<reference evidence="3 4" key="1">
    <citation type="submission" date="2015-11" db="EMBL/GenBank/DDBJ databases">
        <title>Draft genome sequence of Paramesorhizobium deserti A-3-E, a strain highly resistant to diverse beta-lactam antibiotics.</title>
        <authorList>
            <person name="Lv R."/>
            <person name="Yang X."/>
            <person name="Fang N."/>
            <person name="Guo J."/>
            <person name="Luo X."/>
            <person name="Peng F."/>
            <person name="Yang R."/>
            <person name="Cui Y."/>
            <person name="Fang C."/>
            <person name="Song Y."/>
        </authorList>
    </citation>
    <scope>NUCLEOTIDE SEQUENCE [LARGE SCALE GENOMIC DNA]</scope>
    <source>
        <strain evidence="3 4">A-3-E</strain>
    </source>
</reference>
<evidence type="ECO:0000313" key="3">
    <source>
        <dbReference type="EMBL" id="KXF78442.1"/>
    </source>
</evidence>
<proteinExistence type="predicted"/>
<comment type="caution">
    <text evidence="3">The sequence shown here is derived from an EMBL/GenBank/DDBJ whole genome shotgun (WGS) entry which is preliminary data.</text>
</comment>
<keyword evidence="1" id="KW-0560">Oxidoreductase</keyword>
<sequence>MKLKPLGRTGIDVTEICLGTMTWGVQNTEAEAHAQLDYATDAGVNFIDTAEAYAVPISAESYGKTETYIGNWLKKSGKRDRLVLATKIAGGGRQAWIRDGSAPSKSSVRTAVEGSLKRLQTDYIDLYQIHWPARPHYHFGSSWAYDPTGTDTREVIAHIAEVLESLDVLVKEGKIRHIGLSNETAWGTMQWLRLSEEKGLPRVASIQNEYGLLQRHFDLDMAEVSHHEHVGLLAYSTLAAGLLSGKYLSGETPAGSRGDVMGGGFWRRNKHSEPVVRIYVDLARRHGITPAELGIAFSLTRPFLTSVIIGATTMEQLKADIGAAEIRLSAELLEEIEAIHRMNPRPL</sequence>
<dbReference type="InterPro" id="IPR036812">
    <property type="entry name" value="NAD(P)_OxRdtase_dom_sf"/>
</dbReference>
<dbReference type="SUPFAM" id="SSF51430">
    <property type="entry name" value="NAD(P)-linked oxidoreductase"/>
    <property type="match status" value="1"/>
</dbReference>
<protein>
    <submittedName>
        <fullName evidence="3">Aldo/keto reductase</fullName>
    </submittedName>
</protein>
<dbReference type="PANTHER" id="PTHR43364:SF4">
    <property type="entry name" value="NAD(P)-LINKED OXIDOREDUCTASE SUPERFAMILY PROTEIN"/>
    <property type="match status" value="1"/>
</dbReference>
<dbReference type="CDD" id="cd19094">
    <property type="entry name" value="AKR_Tas-like"/>
    <property type="match status" value="1"/>
</dbReference>
<dbReference type="EMBL" id="LNTU01000001">
    <property type="protein sequence ID" value="KXF78442.1"/>
    <property type="molecule type" value="Genomic_DNA"/>
</dbReference>
<organism evidence="3 4">
    <name type="scientific">Paramesorhizobium deserti</name>
    <dbReference type="NCBI Taxonomy" id="1494590"/>
    <lineage>
        <taxon>Bacteria</taxon>
        <taxon>Pseudomonadati</taxon>
        <taxon>Pseudomonadota</taxon>
        <taxon>Alphaproteobacteria</taxon>
        <taxon>Hyphomicrobiales</taxon>
        <taxon>Phyllobacteriaceae</taxon>
        <taxon>Paramesorhizobium</taxon>
    </lineage>
</organism>
<dbReference type="Pfam" id="PF00248">
    <property type="entry name" value="Aldo_ket_red"/>
    <property type="match status" value="1"/>
</dbReference>
<keyword evidence="4" id="KW-1185">Reference proteome</keyword>
<dbReference type="Gene3D" id="3.20.20.100">
    <property type="entry name" value="NADP-dependent oxidoreductase domain"/>
    <property type="match status" value="1"/>
</dbReference>
<dbReference type="RefSeq" id="WP_068879711.1">
    <property type="nucleotide sequence ID" value="NZ_LNTU01000001.1"/>
</dbReference>
<dbReference type="PANTHER" id="PTHR43364">
    <property type="entry name" value="NADH-SPECIFIC METHYLGLYOXAL REDUCTASE-RELATED"/>
    <property type="match status" value="1"/>
</dbReference>
<dbReference type="GO" id="GO:0016491">
    <property type="term" value="F:oxidoreductase activity"/>
    <property type="evidence" value="ECO:0007669"/>
    <property type="project" value="UniProtKB-KW"/>
</dbReference>
<dbReference type="Proteomes" id="UP000070107">
    <property type="component" value="Unassembled WGS sequence"/>
</dbReference>
<gene>
    <name evidence="3" type="ORF">ATN84_01175</name>
</gene>
<name>A0A135HZ17_9HYPH</name>
<evidence type="ECO:0000313" key="4">
    <source>
        <dbReference type="Proteomes" id="UP000070107"/>
    </source>
</evidence>
<dbReference type="OrthoDB" id="9803483at2"/>
<feature type="domain" description="NADP-dependent oxidoreductase" evidence="2">
    <location>
        <begin position="15"/>
        <end position="339"/>
    </location>
</feature>
<evidence type="ECO:0000259" key="2">
    <source>
        <dbReference type="Pfam" id="PF00248"/>
    </source>
</evidence>
<evidence type="ECO:0000256" key="1">
    <source>
        <dbReference type="ARBA" id="ARBA00023002"/>
    </source>
</evidence>
<dbReference type="InterPro" id="IPR023210">
    <property type="entry name" value="NADP_OxRdtase_dom"/>
</dbReference>
<dbReference type="STRING" id="1494590.ATN84_01175"/>